<comment type="caution">
    <text evidence="2">The sequence shown here is derived from an EMBL/GenBank/DDBJ whole genome shotgun (WGS) entry which is preliminary data.</text>
</comment>
<dbReference type="Proteomes" id="UP001163046">
    <property type="component" value="Unassembled WGS sequence"/>
</dbReference>
<reference evidence="2" key="1">
    <citation type="submission" date="2023-01" db="EMBL/GenBank/DDBJ databases">
        <title>Genome assembly of the deep-sea coral Lophelia pertusa.</title>
        <authorList>
            <person name="Herrera S."/>
            <person name="Cordes E."/>
        </authorList>
    </citation>
    <scope>NUCLEOTIDE SEQUENCE</scope>
    <source>
        <strain evidence="2">USNM1676648</strain>
        <tissue evidence="2">Polyp</tissue>
    </source>
</reference>
<evidence type="ECO:0000313" key="3">
    <source>
        <dbReference type="Proteomes" id="UP001163046"/>
    </source>
</evidence>
<protein>
    <submittedName>
        <fullName evidence="2">Uncharacterized protein</fullName>
    </submittedName>
</protein>
<evidence type="ECO:0000313" key="2">
    <source>
        <dbReference type="EMBL" id="KAJ7391229.1"/>
    </source>
</evidence>
<dbReference type="OrthoDB" id="10582461at2759"/>
<gene>
    <name evidence="2" type="ORF">OS493_019360</name>
</gene>
<evidence type="ECO:0000256" key="1">
    <source>
        <dbReference type="SAM" id="MobiDB-lite"/>
    </source>
</evidence>
<feature type="region of interest" description="Disordered" evidence="1">
    <location>
        <begin position="161"/>
        <end position="183"/>
    </location>
</feature>
<feature type="compositionally biased region" description="Basic and acidic residues" evidence="1">
    <location>
        <begin position="173"/>
        <end position="183"/>
    </location>
</feature>
<dbReference type="EMBL" id="MU825407">
    <property type="protein sequence ID" value="KAJ7391229.1"/>
    <property type="molecule type" value="Genomic_DNA"/>
</dbReference>
<keyword evidence="3" id="KW-1185">Reference proteome</keyword>
<dbReference type="AlphaFoldDB" id="A0A9X0DAT1"/>
<accession>A0A9X0DAT1</accession>
<organism evidence="2 3">
    <name type="scientific">Desmophyllum pertusum</name>
    <dbReference type="NCBI Taxonomy" id="174260"/>
    <lineage>
        <taxon>Eukaryota</taxon>
        <taxon>Metazoa</taxon>
        <taxon>Cnidaria</taxon>
        <taxon>Anthozoa</taxon>
        <taxon>Hexacorallia</taxon>
        <taxon>Scleractinia</taxon>
        <taxon>Caryophylliina</taxon>
        <taxon>Caryophylliidae</taxon>
        <taxon>Desmophyllum</taxon>
    </lineage>
</organism>
<sequence>MCLLDCGESVDGGMPGLVDVAIKEIESHHGHYKNFITGDWKEELNNYKLHKKLNADIIDLLLHALVNSTSTSCYVVSVDGYSQDVKVEAIHPTRSPVVILKEIFLCKIGQDYDAITEAKSPMAHSIETTVSQQFGGSAEEITPGDVVETTERQVSHVATKRASHISGQVESDFSSHGESGGRE</sequence>
<name>A0A9X0DAT1_9CNID</name>
<proteinExistence type="predicted"/>